<evidence type="ECO:0000259" key="4">
    <source>
        <dbReference type="Pfam" id="PF00331"/>
    </source>
</evidence>
<dbReference type="Gene3D" id="3.20.20.80">
    <property type="entry name" value="Glycosidases"/>
    <property type="match status" value="1"/>
</dbReference>
<dbReference type="Pfam" id="PF00331">
    <property type="entry name" value="Glyco_hydro_10"/>
    <property type="match status" value="1"/>
</dbReference>
<evidence type="ECO:0000313" key="5">
    <source>
        <dbReference type="EMBL" id="QVL33104.1"/>
    </source>
</evidence>
<keyword evidence="1" id="KW-0378">Hydrolase</keyword>
<sequence length="513" mass="57782">MDLNDEHNSGSETTEQTLPMGFSFVLPTEMSAEFRPLLKESFLTVGPESMPTQTRHRLSSEVLILQRELHESGSAMIPADVAEFGQLQTSTATLMERPLPYFLGVELVRGKLNQVRNQLAEWESAGLQRSATLDWDIRQATRTFAQGMMDPWQSDASFHLNRALTLSFQAADELIEEYTKQILALRHTRAAKLDTGWGCWLSSIPKAKEAELFQNTFNAVRLPLRWKDIEPSEANYNWKQLDEQVAWCLGKGLNVSVGPVVDFSPEFFPEWMETWNGDITALGSFVCDFVETTIARYRGKIQNWMLCSRSNCSTCLGISEEDQIRLTARMLDAAAQIDPDSKFHIGISHPWGSYLTKPGFNYSPFVFADTLLRAGLPITSYELEWQMGSRPRGDFCRDRLDCSKILDMFGMLGLPVQVTLSYPSASTPDEWASPGERVAMAGFWRSIDENGQALWAEAFAKLALSKPYVTGVFWDCWSDAVQHRIPHSGLLDASGTPKLALSKLEAIRKQHLK</sequence>
<dbReference type="RefSeq" id="WP_213497994.1">
    <property type="nucleotide sequence ID" value="NZ_CP074694.1"/>
</dbReference>
<dbReference type="EMBL" id="CP074694">
    <property type="protein sequence ID" value="QVL33104.1"/>
    <property type="molecule type" value="Genomic_DNA"/>
</dbReference>
<dbReference type="GO" id="GO:0000272">
    <property type="term" value="P:polysaccharide catabolic process"/>
    <property type="evidence" value="ECO:0007669"/>
    <property type="project" value="UniProtKB-KW"/>
</dbReference>
<dbReference type="SUPFAM" id="SSF51445">
    <property type="entry name" value="(Trans)glycosidases"/>
    <property type="match status" value="1"/>
</dbReference>
<evidence type="ECO:0000313" key="6">
    <source>
        <dbReference type="Proteomes" id="UP000676194"/>
    </source>
</evidence>
<evidence type="ECO:0000256" key="3">
    <source>
        <dbReference type="ARBA" id="ARBA00023326"/>
    </source>
</evidence>
<dbReference type="InterPro" id="IPR017853">
    <property type="entry name" value="GH"/>
</dbReference>
<dbReference type="Proteomes" id="UP000676194">
    <property type="component" value="Chromosome"/>
</dbReference>
<keyword evidence="3" id="KW-0624">Polysaccharide degradation</keyword>
<name>A0A8E6B7V4_9BACT</name>
<gene>
    <name evidence="5" type="ORF">KIH39_04085</name>
</gene>
<feature type="domain" description="GH10" evidence="4">
    <location>
        <begin position="208"/>
        <end position="304"/>
    </location>
</feature>
<evidence type="ECO:0000256" key="1">
    <source>
        <dbReference type="ARBA" id="ARBA00022801"/>
    </source>
</evidence>
<reference evidence="5" key="1">
    <citation type="submission" date="2021-05" db="EMBL/GenBank/DDBJ databases">
        <title>Complete genome sequence of the cellulolytic planctomycete Telmatocola sphagniphila SP2T and characterization of the first cellulase from planctomycetes.</title>
        <authorList>
            <person name="Rakitin A.L."/>
            <person name="Beletsky A.V."/>
            <person name="Naumoff D.G."/>
            <person name="Kulichevskaya I.S."/>
            <person name="Mardanov A.V."/>
            <person name="Ravin N.V."/>
            <person name="Dedysh S.N."/>
        </authorList>
    </citation>
    <scope>NUCLEOTIDE SEQUENCE</scope>
    <source>
        <strain evidence="5">SP2T</strain>
    </source>
</reference>
<dbReference type="InterPro" id="IPR001000">
    <property type="entry name" value="GH10_dom"/>
</dbReference>
<proteinExistence type="predicted"/>
<evidence type="ECO:0000256" key="2">
    <source>
        <dbReference type="ARBA" id="ARBA00023277"/>
    </source>
</evidence>
<protein>
    <submittedName>
        <fullName evidence="5">Endo-1,4-beta-xylanase</fullName>
    </submittedName>
</protein>
<keyword evidence="2" id="KW-0119">Carbohydrate metabolism</keyword>
<keyword evidence="6" id="KW-1185">Reference proteome</keyword>
<dbReference type="GO" id="GO:0004553">
    <property type="term" value="F:hydrolase activity, hydrolyzing O-glycosyl compounds"/>
    <property type="evidence" value="ECO:0007669"/>
    <property type="project" value="InterPro"/>
</dbReference>
<accession>A0A8E6B7V4</accession>
<dbReference type="AlphaFoldDB" id="A0A8E6B7V4"/>
<organism evidence="5 6">
    <name type="scientific">Telmatocola sphagniphila</name>
    <dbReference type="NCBI Taxonomy" id="1123043"/>
    <lineage>
        <taxon>Bacteria</taxon>
        <taxon>Pseudomonadati</taxon>
        <taxon>Planctomycetota</taxon>
        <taxon>Planctomycetia</taxon>
        <taxon>Gemmatales</taxon>
        <taxon>Gemmataceae</taxon>
    </lineage>
</organism>
<dbReference type="KEGG" id="tsph:KIH39_04085"/>